<evidence type="ECO:0000313" key="3">
    <source>
        <dbReference type="Proteomes" id="UP000008062"/>
    </source>
</evidence>
<accession>F9X563</accession>
<reference evidence="2 3" key="1">
    <citation type="journal article" date="2011" name="PLoS Genet.">
        <title>Finished genome of the fungal wheat pathogen Mycosphaerella graminicola reveals dispensome structure, chromosome plasticity, and stealth pathogenesis.</title>
        <authorList>
            <person name="Goodwin S.B."/>
            <person name="Ben M'barek S."/>
            <person name="Dhillon B."/>
            <person name="Wittenberg A.H.J."/>
            <person name="Crane C.F."/>
            <person name="Hane J.K."/>
            <person name="Foster A.J."/>
            <person name="Van der Lee T.A.J."/>
            <person name="Grimwood J."/>
            <person name="Aerts A."/>
            <person name="Antoniw J."/>
            <person name="Bailey A."/>
            <person name="Bluhm B."/>
            <person name="Bowler J."/>
            <person name="Bristow J."/>
            <person name="van der Burgt A."/>
            <person name="Canto-Canche B."/>
            <person name="Churchill A.C.L."/>
            <person name="Conde-Ferraez L."/>
            <person name="Cools H.J."/>
            <person name="Coutinho P.M."/>
            <person name="Csukai M."/>
            <person name="Dehal P."/>
            <person name="De Wit P."/>
            <person name="Donzelli B."/>
            <person name="van de Geest H.C."/>
            <person name="van Ham R.C.H.J."/>
            <person name="Hammond-Kosack K.E."/>
            <person name="Henrissat B."/>
            <person name="Kilian A."/>
            <person name="Kobayashi A.K."/>
            <person name="Koopmann E."/>
            <person name="Kourmpetis Y."/>
            <person name="Kuzniar A."/>
            <person name="Lindquist E."/>
            <person name="Lombard V."/>
            <person name="Maliepaard C."/>
            <person name="Martins N."/>
            <person name="Mehrabi R."/>
            <person name="Nap J.P.H."/>
            <person name="Ponomarenko A."/>
            <person name="Rudd J.J."/>
            <person name="Salamov A."/>
            <person name="Schmutz J."/>
            <person name="Schouten H.J."/>
            <person name="Shapiro H."/>
            <person name="Stergiopoulos I."/>
            <person name="Torriani S.F.F."/>
            <person name="Tu H."/>
            <person name="de Vries R.P."/>
            <person name="Waalwijk C."/>
            <person name="Ware S.B."/>
            <person name="Wiebenga A."/>
            <person name="Zwiers L.-H."/>
            <person name="Oliver R.P."/>
            <person name="Grigoriev I.V."/>
            <person name="Kema G.H.J."/>
        </authorList>
    </citation>
    <scope>NUCLEOTIDE SEQUENCE [LARGE SCALE GENOMIC DNA]</scope>
    <source>
        <strain evidence="3">CBS 115943 / IPO323</strain>
    </source>
</reference>
<evidence type="ECO:0000256" key="1">
    <source>
        <dbReference type="SAM" id="MobiDB-lite"/>
    </source>
</evidence>
<feature type="region of interest" description="Disordered" evidence="1">
    <location>
        <begin position="40"/>
        <end position="59"/>
    </location>
</feature>
<dbReference type="EMBL" id="CM001198">
    <property type="protein sequence ID" value="EGP88970.1"/>
    <property type="molecule type" value="Genomic_DNA"/>
</dbReference>
<dbReference type="STRING" id="336722.F9X563"/>
<sequence length="247" mass="27485">MNFVKQFVDKRSRLCPGTASSLPIVRLSWRTTYDETTNAETTADLRSTSESVPSGESEPDIWRQFRSSFDIPSQQARPAHQRLQEPLGRDALESVDFIETLAACPSWLVCTYRTQLGGCPPARGQELDPQPLRDVNQTMTLFKTAMLRSRTRAGRVVGTKSNYDVPEENMTKMQHLRTKISDAEKRLELVNTIFDILQKGSDEAAAEALARLRIGQSVDEVVNYMVAARANDQTGSSLESPETTASG</sequence>
<dbReference type="AlphaFoldDB" id="F9X563"/>
<proteinExistence type="predicted"/>
<feature type="compositionally biased region" description="Polar residues" evidence="1">
    <location>
        <begin position="45"/>
        <end position="54"/>
    </location>
</feature>
<keyword evidence="3" id="KW-1185">Reference proteome</keyword>
<dbReference type="Proteomes" id="UP000008062">
    <property type="component" value="Chromosome 3"/>
</dbReference>
<evidence type="ECO:0000313" key="2">
    <source>
        <dbReference type="EMBL" id="EGP88970.1"/>
    </source>
</evidence>
<dbReference type="KEGG" id="ztr:MYCGRDRAFT_108773"/>
<dbReference type="OrthoDB" id="2985014at2759"/>
<organism evidence="2 3">
    <name type="scientific">Zymoseptoria tritici (strain CBS 115943 / IPO323)</name>
    <name type="common">Speckled leaf blotch fungus</name>
    <name type="synonym">Septoria tritici</name>
    <dbReference type="NCBI Taxonomy" id="336722"/>
    <lineage>
        <taxon>Eukaryota</taxon>
        <taxon>Fungi</taxon>
        <taxon>Dikarya</taxon>
        <taxon>Ascomycota</taxon>
        <taxon>Pezizomycotina</taxon>
        <taxon>Dothideomycetes</taxon>
        <taxon>Dothideomycetidae</taxon>
        <taxon>Mycosphaerellales</taxon>
        <taxon>Mycosphaerellaceae</taxon>
        <taxon>Zymoseptoria</taxon>
    </lineage>
</organism>
<dbReference type="RefSeq" id="XP_003853994.1">
    <property type="nucleotide sequence ID" value="XM_003853946.1"/>
</dbReference>
<name>F9X563_ZYMTI</name>
<protein>
    <submittedName>
        <fullName evidence="2">Uncharacterized protein</fullName>
    </submittedName>
</protein>
<dbReference type="HOGENOM" id="CLU_1125280_0_0_1"/>
<dbReference type="GeneID" id="13404332"/>
<gene>
    <name evidence="2" type="ORF">MYCGRDRAFT_108773</name>
</gene>
<dbReference type="InParanoid" id="F9X563"/>